<dbReference type="NCBIfam" id="TIGR04313">
    <property type="entry name" value="aro_clust_Mycop"/>
    <property type="match status" value="1"/>
</dbReference>
<evidence type="ECO:0000313" key="3">
    <source>
        <dbReference type="Proteomes" id="UP000249646"/>
    </source>
</evidence>
<evidence type="ECO:0000313" key="2">
    <source>
        <dbReference type="EMBL" id="PZV99950.1"/>
    </source>
</evidence>
<dbReference type="AlphaFoldDB" id="A0A2W7G4G0"/>
<proteinExistence type="predicted"/>
<dbReference type="PROSITE" id="PS51257">
    <property type="entry name" value="PROKAR_LIPOPROTEIN"/>
    <property type="match status" value="1"/>
</dbReference>
<feature type="chain" id="PRO_5015910548" evidence="1">
    <location>
        <begin position="27"/>
        <end position="313"/>
    </location>
</feature>
<dbReference type="EMBL" id="QKUB01000004">
    <property type="protein sequence ID" value="PZV99950.1"/>
    <property type="molecule type" value="Genomic_DNA"/>
</dbReference>
<evidence type="ECO:0000256" key="1">
    <source>
        <dbReference type="SAM" id="SignalP"/>
    </source>
</evidence>
<dbReference type="RefSeq" id="WP_111518518.1">
    <property type="nucleotide sequence ID" value="NZ_QKUB01000004.1"/>
</dbReference>
<feature type="signal peptide" evidence="1">
    <location>
        <begin position="1"/>
        <end position="26"/>
    </location>
</feature>
<sequence>MKKLKKWNKKMLVSSALFVSLPFVLLSCSISKNNDVKNINKELSETLDQSNDKDEKKLSKNKEWEAFLKYEYIDLLLRLNYDDEKKRTNYIEEQKNLDSSYLKEIKEALYYTNAVALSHNVTENVVYDNFSTKLDELFSKNWLWFLFNLDRFTFINYEVFNGFKGEFDHLNEDVEKSALKLGAFNRPKTNQIYSYVIWNSKVLNKNNEWEREVYFITKEGIILKADLVKNNNDKKVKTTIFRYSHIYSDLFNNERRIRDEFDLGRYVASIKKGLGILSEDGNKREGSAEKILFDEAYGGEPLRYTIIDIDTIE</sequence>
<organism evidence="2 3">
    <name type="scientific">Metamycoplasma auris</name>
    <dbReference type="NCBI Taxonomy" id="51363"/>
    <lineage>
        <taxon>Bacteria</taxon>
        <taxon>Bacillati</taxon>
        <taxon>Mycoplasmatota</taxon>
        <taxon>Mycoplasmoidales</taxon>
        <taxon>Metamycoplasmataceae</taxon>
        <taxon>Metamycoplasma</taxon>
    </lineage>
</organism>
<keyword evidence="1" id="KW-0732">Signal</keyword>
<reference evidence="2 3" key="1">
    <citation type="submission" date="2018-06" db="EMBL/GenBank/DDBJ databases">
        <title>Genomic Encyclopedia of Archaeal and Bacterial Type Strains, Phase II (KMG-II): from individual species to whole genera.</title>
        <authorList>
            <person name="Goeker M."/>
        </authorList>
    </citation>
    <scope>NUCLEOTIDE SEQUENCE [LARGE SCALE GENOMIC DNA]</scope>
    <source>
        <strain evidence="2 3">ATCC 51348</strain>
    </source>
</reference>
<gene>
    <name evidence="2" type="ORF">BCF89_10428</name>
</gene>
<comment type="caution">
    <text evidence="2">The sequence shown here is derived from an EMBL/GenBank/DDBJ whole genome shotgun (WGS) entry which is preliminary data.</text>
</comment>
<accession>A0A2W7G4G0</accession>
<name>A0A2W7G4G0_9BACT</name>
<dbReference type="Proteomes" id="UP000249646">
    <property type="component" value="Unassembled WGS sequence"/>
</dbReference>
<keyword evidence="3" id="KW-1185">Reference proteome</keyword>
<protein>
    <submittedName>
        <fullName evidence="2">Aromatic cluster surface protein</fullName>
    </submittedName>
</protein>
<dbReference type="InterPro" id="IPR027593">
    <property type="entry name" value="Aro_clust"/>
</dbReference>
<dbReference type="OrthoDB" id="398178at2"/>